<feature type="transmembrane region" description="Helical" evidence="12">
    <location>
        <begin position="300"/>
        <end position="324"/>
    </location>
</feature>
<dbReference type="Pfam" id="PF02080">
    <property type="entry name" value="TrkA_C"/>
    <property type="match status" value="1"/>
</dbReference>
<evidence type="ECO:0000256" key="7">
    <source>
        <dbReference type="ARBA" id="ARBA00022692"/>
    </source>
</evidence>
<evidence type="ECO:0000256" key="9">
    <source>
        <dbReference type="ARBA" id="ARBA00022989"/>
    </source>
</evidence>
<feature type="transmembrane region" description="Helical" evidence="12">
    <location>
        <begin position="186"/>
        <end position="211"/>
    </location>
</feature>
<dbReference type="Pfam" id="PF03471">
    <property type="entry name" value="CorC_HlyC"/>
    <property type="match status" value="1"/>
</dbReference>
<dbReference type="SUPFAM" id="SSF56176">
    <property type="entry name" value="FAD-binding/transporter-associated domain-like"/>
    <property type="match status" value="1"/>
</dbReference>
<dbReference type="EMBL" id="AEVO01000106">
    <property type="protein sequence ID" value="EFY06613.1"/>
    <property type="molecule type" value="Genomic_DNA"/>
</dbReference>
<keyword evidence="10" id="KW-0406">Ion transport</keyword>
<reference evidence="14 15" key="1">
    <citation type="submission" date="2011-01" db="EMBL/GenBank/DDBJ databases">
        <authorList>
            <person name="Weinstock G."/>
            <person name="Sodergren E."/>
            <person name="Clifton S."/>
            <person name="Fulton L."/>
            <person name="Fulton B."/>
            <person name="Courtney L."/>
            <person name="Fronick C."/>
            <person name="Harrison M."/>
            <person name="Strong C."/>
            <person name="Farmer C."/>
            <person name="Delahaunty K."/>
            <person name="Markovic C."/>
            <person name="Hall O."/>
            <person name="Minx P."/>
            <person name="Tomlinson C."/>
            <person name="Mitreva M."/>
            <person name="Hou S."/>
            <person name="Chen J."/>
            <person name="Wollam A."/>
            <person name="Pepin K.H."/>
            <person name="Johnson M."/>
            <person name="Bhonagiri V."/>
            <person name="Zhang X."/>
            <person name="Suruliraj S."/>
            <person name="Warren W."/>
            <person name="Chinwalla A."/>
            <person name="Mardis E.R."/>
            <person name="Wilson R.K."/>
        </authorList>
    </citation>
    <scope>NUCLEOTIDE SEQUENCE [LARGE SCALE GENOMIC DNA]</scope>
    <source>
        <strain evidence="15">DSM 22608 / JCM 16073 / KCTC 15190 / YIT 12066</strain>
    </source>
</reference>
<feature type="transmembrane region" description="Helical" evidence="12">
    <location>
        <begin position="162"/>
        <end position="180"/>
    </location>
</feature>
<dbReference type="GO" id="GO:1902600">
    <property type="term" value="P:proton transmembrane transport"/>
    <property type="evidence" value="ECO:0007669"/>
    <property type="project" value="InterPro"/>
</dbReference>
<evidence type="ECO:0000256" key="4">
    <source>
        <dbReference type="ARBA" id="ARBA00022475"/>
    </source>
</evidence>
<keyword evidence="3" id="KW-0050">Antiport</keyword>
<dbReference type="Gene3D" id="1.20.1530.20">
    <property type="match status" value="1"/>
</dbReference>
<keyword evidence="4" id="KW-1003">Cell membrane</keyword>
<keyword evidence="11 12" id="KW-0472">Membrane</keyword>
<dbReference type="GO" id="GO:0015297">
    <property type="term" value="F:antiporter activity"/>
    <property type="evidence" value="ECO:0007669"/>
    <property type="project" value="UniProtKB-KW"/>
</dbReference>
<feature type="transmembrane region" description="Helical" evidence="12">
    <location>
        <begin position="93"/>
        <end position="114"/>
    </location>
</feature>
<feature type="transmembrane region" description="Helical" evidence="12">
    <location>
        <begin position="223"/>
        <end position="241"/>
    </location>
</feature>
<dbReference type="RefSeq" id="WP_009143781.1">
    <property type="nucleotide sequence ID" value="NZ_GL831039.1"/>
</dbReference>
<name>E8LLJ3_SUCHY</name>
<dbReference type="NCBIfam" id="NF003714">
    <property type="entry name" value="PRK05326.1-1"/>
    <property type="match status" value="1"/>
</dbReference>
<feature type="transmembrane region" description="Helical" evidence="12">
    <location>
        <begin position="367"/>
        <end position="388"/>
    </location>
</feature>
<dbReference type="InterPro" id="IPR036721">
    <property type="entry name" value="RCK_C_sf"/>
</dbReference>
<accession>E8LLJ3</accession>
<proteinExistence type="predicted"/>
<evidence type="ECO:0000256" key="2">
    <source>
        <dbReference type="ARBA" id="ARBA00022448"/>
    </source>
</evidence>
<organism evidence="14 15">
    <name type="scientific">Succinatimonas hippei (strain DSM 22608 / JCM 16073 / KCTC 15190 / YIT 12066)</name>
    <dbReference type="NCBI Taxonomy" id="762983"/>
    <lineage>
        <taxon>Bacteria</taxon>
        <taxon>Pseudomonadati</taxon>
        <taxon>Pseudomonadota</taxon>
        <taxon>Gammaproteobacteria</taxon>
        <taxon>Aeromonadales</taxon>
        <taxon>Succinivibrionaceae</taxon>
        <taxon>Succinatimonas</taxon>
    </lineage>
</organism>
<dbReference type="InterPro" id="IPR006153">
    <property type="entry name" value="Cation/H_exchanger_TM"/>
</dbReference>
<evidence type="ECO:0000256" key="6">
    <source>
        <dbReference type="ARBA" id="ARBA00022538"/>
    </source>
</evidence>
<comment type="subcellular location">
    <subcellularLocation>
        <location evidence="1">Cell membrane</location>
        <topology evidence="1">Multi-pass membrane protein</topology>
    </subcellularLocation>
</comment>
<feature type="transmembrane region" description="Helical" evidence="12">
    <location>
        <begin position="35"/>
        <end position="56"/>
    </location>
</feature>
<sequence>MANIDINYVFFIGGLLLTIAILASKLSAVFGTPILLLFLAIGMLSGEDGVFFHIVYNDYSSAYFIANLMLAVILLDGGLRTNFRTFRSVASESVLLATIGVVFTSAITGLGAYLLFDLTIVEAMLVGSIVGSTDAAAVFSLLGNGGVHLKERISSTLQIESATNDPMAILLTVVLISAVNQEATGAAQIAMIFLSQFLIGIFLGVTFGFFARLVIPMINISSGLYMLLVLGIGLCGFAVTASLGGSGFLAIFIIGMVIGNQDIRPLSYILPVGEGLTWLAQITLFLLLGLLVTPHKMLEYAVPGIILALVLAFIARPIAVFLCVKPFFKRYTNKEIAFMSWVGIRGSVPIVLAIYPVMKGVPDAQLYFNVAFIVVLFSLLVQGASLVVSAKLFRVYAPASDAPINKSELGILVSDDFALYNYEIKRQGMEGVSLRTLRFPKRSRIAAIFRDGHILKAQGDLLLKRGDIVSVIGHSTDEVLFNSVFAQDKPPKYLERYTGDIILNGSEKMNELSKAYGIELTSFEEDMNLSEFMDYHIGGFAETGESISLIDVRLTVVEMSGDKVNKVGLTKLVKETYANNHD</sequence>
<dbReference type="AlphaFoldDB" id="E8LLJ3"/>
<dbReference type="PROSITE" id="PS51202">
    <property type="entry name" value="RCK_C"/>
    <property type="match status" value="1"/>
</dbReference>
<dbReference type="NCBIfam" id="NF003715">
    <property type="entry name" value="PRK05326.1-2"/>
    <property type="match status" value="1"/>
</dbReference>
<dbReference type="Pfam" id="PF00999">
    <property type="entry name" value="Na_H_Exchanger"/>
    <property type="match status" value="1"/>
</dbReference>
<dbReference type="NCBIfam" id="NF003716">
    <property type="entry name" value="PRK05326.1-3"/>
    <property type="match status" value="1"/>
</dbReference>
<feature type="transmembrane region" description="Helical" evidence="12">
    <location>
        <begin position="62"/>
        <end position="81"/>
    </location>
</feature>
<keyword evidence="9 12" id="KW-1133">Transmembrane helix</keyword>
<gene>
    <name evidence="14" type="ORF">HMPREF9444_01609</name>
</gene>
<dbReference type="SMART" id="SM01091">
    <property type="entry name" value="CorC_HlyC"/>
    <property type="match status" value="1"/>
</dbReference>
<dbReference type="SUPFAM" id="SSF116726">
    <property type="entry name" value="TrkA C-terminal domain-like"/>
    <property type="match status" value="1"/>
</dbReference>
<keyword evidence="5" id="KW-0997">Cell inner membrane</keyword>
<evidence type="ECO:0000256" key="10">
    <source>
        <dbReference type="ARBA" id="ARBA00023065"/>
    </source>
</evidence>
<dbReference type="HOGENOM" id="CLU_005912_9_2_6"/>
<evidence type="ECO:0000256" key="11">
    <source>
        <dbReference type="ARBA" id="ARBA00023136"/>
    </source>
</evidence>
<feature type="domain" description="RCK C-terminal" evidence="13">
    <location>
        <begin position="407"/>
        <end position="487"/>
    </location>
</feature>
<evidence type="ECO:0000259" key="13">
    <source>
        <dbReference type="PROSITE" id="PS51202"/>
    </source>
</evidence>
<keyword evidence="2" id="KW-0813">Transport</keyword>
<dbReference type="Proteomes" id="UP000018458">
    <property type="component" value="Unassembled WGS sequence"/>
</dbReference>
<dbReference type="InterPro" id="IPR006037">
    <property type="entry name" value="RCK_C"/>
</dbReference>
<keyword evidence="15" id="KW-1185">Reference proteome</keyword>
<feature type="transmembrane region" description="Helical" evidence="12">
    <location>
        <begin position="336"/>
        <end position="355"/>
    </location>
</feature>
<evidence type="ECO:0000256" key="5">
    <source>
        <dbReference type="ARBA" id="ARBA00022519"/>
    </source>
</evidence>
<dbReference type="GO" id="GO:0050660">
    <property type="term" value="F:flavin adenine dinucleotide binding"/>
    <property type="evidence" value="ECO:0007669"/>
    <property type="project" value="InterPro"/>
</dbReference>
<comment type="caution">
    <text evidence="14">The sequence shown here is derived from an EMBL/GenBank/DDBJ whole genome shotgun (WGS) entry which is preliminary data.</text>
</comment>
<evidence type="ECO:0000313" key="15">
    <source>
        <dbReference type="Proteomes" id="UP000018458"/>
    </source>
</evidence>
<dbReference type="PANTHER" id="PTHR32507">
    <property type="entry name" value="NA(+)/H(+) ANTIPORTER 1"/>
    <property type="match status" value="1"/>
</dbReference>
<keyword evidence="8" id="KW-0630">Potassium</keyword>
<protein>
    <submittedName>
        <fullName evidence="14">Putative potassium/proton antiporter</fullName>
    </submittedName>
</protein>
<evidence type="ECO:0000313" key="14">
    <source>
        <dbReference type="EMBL" id="EFY06613.1"/>
    </source>
</evidence>
<evidence type="ECO:0000256" key="3">
    <source>
        <dbReference type="ARBA" id="ARBA00022449"/>
    </source>
</evidence>
<dbReference type="STRING" id="762983.HMPREF9444_01609"/>
<feature type="transmembrane region" description="Helical" evidence="12">
    <location>
        <begin position="6"/>
        <end position="23"/>
    </location>
</feature>
<feature type="transmembrane region" description="Helical" evidence="12">
    <location>
        <begin position="275"/>
        <end position="294"/>
    </location>
</feature>
<dbReference type="eggNOG" id="COG3263">
    <property type="taxonomic scope" value="Bacteria"/>
</dbReference>
<dbReference type="PANTHER" id="PTHR32507:SF7">
    <property type="entry name" value="K(+)_H(+) ANTIPORTER NHAP2"/>
    <property type="match status" value="1"/>
</dbReference>
<dbReference type="Gene3D" id="3.30.465.10">
    <property type="match status" value="1"/>
</dbReference>
<evidence type="ECO:0000256" key="8">
    <source>
        <dbReference type="ARBA" id="ARBA00022958"/>
    </source>
</evidence>
<evidence type="ECO:0000256" key="12">
    <source>
        <dbReference type="SAM" id="Phobius"/>
    </source>
</evidence>
<evidence type="ECO:0000256" key="1">
    <source>
        <dbReference type="ARBA" id="ARBA00004651"/>
    </source>
</evidence>
<dbReference type="GO" id="GO:0008324">
    <property type="term" value="F:monoatomic cation transmembrane transporter activity"/>
    <property type="evidence" value="ECO:0007669"/>
    <property type="project" value="InterPro"/>
</dbReference>
<keyword evidence="7 12" id="KW-0812">Transmembrane</keyword>
<dbReference type="InterPro" id="IPR036318">
    <property type="entry name" value="FAD-bd_PCMH-like_sf"/>
</dbReference>
<keyword evidence="6" id="KW-0633">Potassium transport</keyword>
<dbReference type="InterPro" id="IPR038770">
    <property type="entry name" value="Na+/solute_symporter_sf"/>
</dbReference>
<dbReference type="Gene3D" id="3.30.70.1450">
    <property type="entry name" value="Regulator of K+ conductance, C-terminal domain"/>
    <property type="match status" value="1"/>
</dbReference>
<dbReference type="GO" id="GO:0006813">
    <property type="term" value="P:potassium ion transport"/>
    <property type="evidence" value="ECO:0007669"/>
    <property type="project" value="UniProtKB-KW"/>
</dbReference>
<dbReference type="InterPro" id="IPR005170">
    <property type="entry name" value="Transptr-assoc_dom"/>
</dbReference>
<feature type="transmembrane region" description="Helical" evidence="12">
    <location>
        <begin position="120"/>
        <end position="142"/>
    </location>
</feature>
<dbReference type="GO" id="GO:0005886">
    <property type="term" value="C:plasma membrane"/>
    <property type="evidence" value="ECO:0007669"/>
    <property type="project" value="UniProtKB-SubCell"/>
</dbReference>
<dbReference type="InterPro" id="IPR016169">
    <property type="entry name" value="FAD-bd_PCMH_sub2"/>
</dbReference>